<dbReference type="WBParaSite" id="ACAC_0001101801-mRNA-1">
    <property type="protein sequence ID" value="ACAC_0001101801-mRNA-1"/>
    <property type="gene ID" value="ACAC_0001101801"/>
</dbReference>
<dbReference type="Gene3D" id="3.90.550.10">
    <property type="entry name" value="Spore Coat Polysaccharide Biosynthesis Protein SpsA, Chain A"/>
    <property type="match status" value="1"/>
</dbReference>
<dbReference type="STRING" id="6313.A0A0K0DIB5"/>
<organism evidence="1 2">
    <name type="scientific">Angiostrongylus cantonensis</name>
    <name type="common">Rat lungworm</name>
    <dbReference type="NCBI Taxonomy" id="6313"/>
    <lineage>
        <taxon>Eukaryota</taxon>
        <taxon>Metazoa</taxon>
        <taxon>Ecdysozoa</taxon>
        <taxon>Nematoda</taxon>
        <taxon>Chromadorea</taxon>
        <taxon>Rhabditida</taxon>
        <taxon>Rhabditina</taxon>
        <taxon>Rhabditomorpha</taxon>
        <taxon>Strongyloidea</taxon>
        <taxon>Metastrongylidae</taxon>
        <taxon>Angiostrongylus</taxon>
    </lineage>
</organism>
<proteinExistence type="predicted"/>
<sequence>MGPCHPLFGKVTVFVAYVKSSMETHYQVAQQSLECYLRGVNYTVLMVELNEDTRVKEQCARNQQLFFKKHCAAAAYLADTDWMLVLDADTGVVNPNHCIEEWIDDRVDLIFYERFFNWEIASGNYLVRNTEFGTSFLKSWGEYEFRQPLNWNGADNGVLQLLILKTVMPDAWHEAKNCDKVWRNSTGYESYLRYVSCVKQMLGATRVWPGKIRIYRRAHGWVRDGFLTNDKWSDTDFMLHGWKLQKVGDEGWESPFKNNLDPSKCGVGFEGWNWIPEKHVNTFVIRKELAAFERHSGMTYPVEARSLVYISMPDVGECYPDCENGT</sequence>
<evidence type="ECO:0000313" key="2">
    <source>
        <dbReference type="WBParaSite" id="ACAC_0001101801-mRNA-1"/>
    </source>
</evidence>
<accession>A0A0K0DIB5</accession>
<dbReference type="InterPro" id="IPR004988">
    <property type="entry name" value="DUF273"/>
</dbReference>
<dbReference type="InterPro" id="IPR029044">
    <property type="entry name" value="Nucleotide-diphossugar_trans"/>
</dbReference>
<dbReference type="PANTHER" id="PTHR31562">
    <property type="entry name" value="PROTEIN CBG18972"/>
    <property type="match status" value="1"/>
</dbReference>
<evidence type="ECO:0000313" key="1">
    <source>
        <dbReference type="Proteomes" id="UP000035642"/>
    </source>
</evidence>
<dbReference type="AlphaFoldDB" id="A0A0K0DIB5"/>
<dbReference type="Pfam" id="PF03314">
    <property type="entry name" value="DUF273"/>
    <property type="match status" value="1"/>
</dbReference>
<keyword evidence="1" id="KW-1185">Reference proteome</keyword>
<dbReference type="Proteomes" id="UP000035642">
    <property type="component" value="Unassembled WGS sequence"/>
</dbReference>
<name>A0A0K0DIB5_ANGCA</name>
<dbReference type="PANTHER" id="PTHR31562:SF8">
    <property type="entry name" value="ALPHA-1,6-MANNOSYLTRANSFERASE"/>
    <property type="match status" value="1"/>
</dbReference>
<reference evidence="2" key="2">
    <citation type="submission" date="2017-02" db="UniProtKB">
        <authorList>
            <consortium name="WormBaseParasite"/>
        </authorList>
    </citation>
    <scope>IDENTIFICATION</scope>
</reference>
<protein>
    <submittedName>
        <fullName evidence="2">Nucleotid_trans domain-containing protein</fullName>
    </submittedName>
</protein>
<reference evidence="1" key="1">
    <citation type="submission" date="2012-09" db="EMBL/GenBank/DDBJ databases">
        <authorList>
            <person name="Martin A.A."/>
        </authorList>
    </citation>
    <scope>NUCLEOTIDE SEQUENCE</scope>
</reference>